<sequence length="330" mass="36727">MSTPHPYSGPSATFSPERIGCCRTTAGSWFDASLLPVTETVKCDTGALDREMHLCRSTKSDFTGQVRIELVRLGSRSCRHESTVLQTGRLHANCAFDVRYAKRSVFRSTLAAGLARTVGSENGRVSLSLKSRGYVNYSCFSALDALRSRCRVDATRTLNSRSLSSIGESSFVPNGAELQLRPRRGDVQNISSSVNDFARVYVLNKLANVALFDALFDLWRLSTFQLSNSIHILRYGNLFAFLRHSFRSSLSFAITGDLFAEENYPDTNFSEPPSVLKQHPLTSLTQIKLSGRRFRCTVCSSVCRPVLLLDNVDVNLKFTQYTARICSKCI</sequence>
<protein>
    <submittedName>
        <fullName evidence="1">Uncharacterized protein</fullName>
    </submittedName>
</protein>
<evidence type="ECO:0000313" key="2">
    <source>
        <dbReference type="Proteomes" id="UP000299102"/>
    </source>
</evidence>
<dbReference type="EMBL" id="BGZK01000073">
    <property type="protein sequence ID" value="GBP15605.1"/>
    <property type="molecule type" value="Genomic_DNA"/>
</dbReference>
<dbReference type="Proteomes" id="UP000299102">
    <property type="component" value="Unassembled WGS sequence"/>
</dbReference>
<reference evidence="1 2" key="1">
    <citation type="journal article" date="2019" name="Commun. Biol.">
        <title>The bagworm genome reveals a unique fibroin gene that provides high tensile strength.</title>
        <authorList>
            <person name="Kono N."/>
            <person name="Nakamura H."/>
            <person name="Ohtoshi R."/>
            <person name="Tomita M."/>
            <person name="Numata K."/>
            <person name="Arakawa K."/>
        </authorList>
    </citation>
    <scope>NUCLEOTIDE SEQUENCE [LARGE SCALE GENOMIC DNA]</scope>
</reference>
<proteinExistence type="predicted"/>
<dbReference type="AlphaFoldDB" id="A0A4C1TN69"/>
<accession>A0A4C1TN69</accession>
<evidence type="ECO:0000313" key="1">
    <source>
        <dbReference type="EMBL" id="GBP15605.1"/>
    </source>
</evidence>
<comment type="caution">
    <text evidence="1">The sequence shown here is derived from an EMBL/GenBank/DDBJ whole genome shotgun (WGS) entry which is preliminary data.</text>
</comment>
<gene>
    <name evidence="1" type="ORF">EVAR_5304_1</name>
</gene>
<organism evidence="1 2">
    <name type="scientific">Eumeta variegata</name>
    <name type="common">Bagworm moth</name>
    <name type="synonym">Eumeta japonica</name>
    <dbReference type="NCBI Taxonomy" id="151549"/>
    <lineage>
        <taxon>Eukaryota</taxon>
        <taxon>Metazoa</taxon>
        <taxon>Ecdysozoa</taxon>
        <taxon>Arthropoda</taxon>
        <taxon>Hexapoda</taxon>
        <taxon>Insecta</taxon>
        <taxon>Pterygota</taxon>
        <taxon>Neoptera</taxon>
        <taxon>Endopterygota</taxon>
        <taxon>Lepidoptera</taxon>
        <taxon>Glossata</taxon>
        <taxon>Ditrysia</taxon>
        <taxon>Tineoidea</taxon>
        <taxon>Psychidae</taxon>
        <taxon>Oiketicinae</taxon>
        <taxon>Eumeta</taxon>
    </lineage>
</organism>
<name>A0A4C1TN69_EUMVA</name>
<keyword evidence="2" id="KW-1185">Reference proteome</keyword>